<keyword evidence="4" id="KW-1185">Reference proteome</keyword>
<keyword evidence="1" id="KW-0472">Membrane</keyword>
<sequence length="306" mass="33421">ELISLMKQQVTVLHRIDRRQAMAGKHTYLGSFLALTAAPDVSTQPFAQVAETSSSVWGALLRSRIAEDIQPQVDRWRSGLDALLVFLGLFSAVVTSFLVDSLTGLRQDEAVRTNELLANLTEILVQLGTGANSSTLKVSAPVSFQPDAVDVRLNSYWSISLILSLSIAALAVACRGFVNMTMMSSRTRAVDKVIDINTRWKGAEKVLGPTLEIIPQLLITPVILFVVGLLDRLFSSILGLGAFLHRSLPPRAWLCSALPAWWPSSSLHLWMPVLVPTALHFSRHSPVSSARHSKLAITLAFIPGRP</sequence>
<evidence type="ECO:0000259" key="2">
    <source>
        <dbReference type="Pfam" id="PF20153"/>
    </source>
</evidence>
<evidence type="ECO:0000313" key="4">
    <source>
        <dbReference type="Proteomes" id="UP001221757"/>
    </source>
</evidence>
<accession>A0AAD7CCM0</accession>
<feature type="non-terminal residue" evidence="3">
    <location>
        <position position="1"/>
    </location>
</feature>
<feature type="transmembrane region" description="Helical" evidence="1">
    <location>
        <begin position="217"/>
        <end position="240"/>
    </location>
</feature>
<dbReference type="EMBL" id="JARKIE010000403">
    <property type="protein sequence ID" value="KAJ7645261.1"/>
    <property type="molecule type" value="Genomic_DNA"/>
</dbReference>
<feature type="domain" description="DUF6535" evidence="2">
    <location>
        <begin position="62"/>
        <end position="234"/>
    </location>
</feature>
<name>A0AAD7CCM0_MYCRO</name>
<reference evidence="3" key="1">
    <citation type="submission" date="2023-03" db="EMBL/GenBank/DDBJ databases">
        <title>Massive genome expansion in bonnet fungi (Mycena s.s.) driven by repeated elements and novel gene families across ecological guilds.</title>
        <authorList>
            <consortium name="Lawrence Berkeley National Laboratory"/>
            <person name="Harder C.B."/>
            <person name="Miyauchi S."/>
            <person name="Viragh M."/>
            <person name="Kuo A."/>
            <person name="Thoen E."/>
            <person name="Andreopoulos B."/>
            <person name="Lu D."/>
            <person name="Skrede I."/>
            <person name="Drula E."/>
            <person name="Henrissat B."/>
            <person name="Morin E."/>
            <person name="Kohler A."/>
            <person name="Barry K."/>
            <person name="LaButti K."/>
            <person name="Morin E."/>
            <person name="Salamov A."/>
            <person name="Lipzen A."/>
            <person name="Mereny Z."/>
            <person name="Hegedus B."/>
            <person name="Baldrian P."/>
            <person name="Stursova M."/>
            <person name="Weitz H."/>
            <person name="Taylor A."/>
            <person name="Grigoriev I.V."/>
            <person name="Nagy L.G."/>
            <person name="Martin F."/>
            <person name="Kauserud H."/>
        </authorList>
    </citation>
    <scope>NUCLEOTIDE SEQUENCE</scope>
    <source>
        <strain evidence="3">CBHHK067</strain>
    </source>
</reference>
<dbReference type="AlphaFoldDB" id="A0AAD7CCM0"/>
<gene>
    <name evidence="3" type="ORF">B0H17DRAFT_959683</name>
</gene>
<dbReference type="Proteomes" id="UP001221757">
    <property type="component" value="Unassembled WGS sequence"/>
</dbReference>
<keyword evidence="1" id="KW-1133">Transmembrane helix</keyword>
<feature type="transmembrane region" description="Helical" evidence="1">
    <location>
        <begin position="156"/>
        <end position="178"/>
    </location>
</feature>
<protein>
    <recommendedName>
        <fullName evidence="2">DUF6535 domain-containing protein</fullName>
    </recommendedName>
</protein>
<feature type="transmembrane region" description="Helical" evidence="1">
    <location>
        <begin position="80"/>
        <end position="99"/>
    </location>
</feature>
<keyword evidence="1" id="KW-0812">Transmembrane</keyword>
<dbReference type="Pfam" id="PF20153">
    <property type="entry name" value="DUF6535"/>
    <property type="match status" value="1"/>
</dbReference>
<evidence type="ECO:0000313" key="3">
    <source>
        <dbReference type="EMBL" id="KAJ7645261.1"/>
    </source>
</evidence>
<organism evidence="3 4">
    <name type="scientific">Mycena rosella</name>
    <name type="common">Pink bonnet</name>
    <name type="synonym">Agaricus rosellus</name>
    <dbReference type="NCBI Taxonomy" id="1033263"/>
    <lineage>
        <taxon>Eukaryota</taxon>
        <taxon>Fungi</taxon>
        <taxon>Dikarya</taxon>
        <taxon>Basidiomycota</taxon>
        <taxon>Agaricomycotina</taxon>
        <taxon>Agaricomycetes</taxon>
        <taxon>Agaricomycetidae</taxon>
        <taxon>Agaricales</taxon>
        <taxon>Marasmiineae</taxon>
        <taxon>Mycenaceae</taxon>
        <taxon>Mycena</taxon>
    </lineage>
</organism>
<evidence type="ECO:0000256" key="1">
    <source>
        <dbReference type="SAM" id="Phobius"/>
    </source>
</evidence>
<comment type="caution">
    <text evidence="3">The sequence shown here is derived from an EMBL/GenBank/DDBJ whole genome shotgun (WGS) entry which is preliminary data.</text>
</comment>
<proteinExistence type="predicted"/>
<dbReference type="InterPro" id="IPR045338">
    <property type="entry name" value="DUF6535"/>
</dbReference>